<dbReference type="Proteomes" id="UP000320055">
    <property type="component" value="Unassembled WGS sequence"/>
</dbReference>
<dbReference type="InterPro" id="IPR009057">
    <property type="entry name" value="Homeodomain-like_sf"/>
</dbReference>
<dbReference type="RefSeq" id="WP_144868013.1">
    <property type="nucleotide sequence ID" value="NZ_LR213841.1"/>
</dbReference>
<feature type="domain" description="HTH araC/xylS-type" evidence="4">
    <location>
        <begin position="200"/>
        <end position="298"/>
    </location>
</feature>
<dbReference type="EMBL" id="CAACVJ010000691">
    <property type="protein sequence ID" value="VEP18616.1"/>
    <property type="molecule type" value="Genomic_DNA"/>
</dbReference>
<dbReference type="InterPro" id="IPR018060">
    <property type="entry name" value="HTH_AraC"/>
</dbReference>
<sequence length="300" mass="34454">MKNPEQIVKLLDYKQEKASNNFVPQPATLSSKGRWDNIHFELHQQPKFETLEHQHTMHVIAYGVSNSPGERWLDGRIQKEKRNRGDIAIIPAGITHRCNWNNSAEFGILAVEPALLQQVGQDLVDGDRIELIPQFMNTPDALIQGIFSTLRDELESPKIGSNLLVDNLKITLAIHLLRKYCATKPKLSSYEDGLSKLKLRQVTEYINEHLDRDLKIIELAAIAQISPYHFIRLFRNSTGKTPHQYILQQRIEKAKYILQHSELSISEIAAIVGFCDQSHFTKYFKRITGFTPRKYIAKSQ</sequence>
<dbReference type="PANTHER" id="PTHR46796">
    <property type="entry name" value="HTH-TYPE TRANSCRIPTIONAL ACTIVATOR RHAS-RELATED"/>
    <property type="match status" value="1"/>
</dbReference>
<keyword evidence="3" id="KW-0804">Transcription</keyword>
<dbReference type="PRINTS" id="PR00032">
    <property type="entry name" value="HTHARAC"/>
</dbReference>
<evidence type="ECO:0000313" key="5">
    <source>
        <dbReference type="EMBL" id="VEP18616.1"/>
    </source>
</evidence>
<evidence type="ECO:0000313" key="6">
    <source>
        <dbReference type="Proteomes" id="UP000320055"/>
    </source>
</evidence>
<name>A0A563W4M9_9CYAN</name>
<dbReference type="PROSITE" id="PS00041">
    <property type="entry name" value="HTH_ARAC_FAMILY_1"/>
    <property type="match status" value="1"/>
</dbReference>
<dbReference type="InterPro" id="IPR020449">
    <property type="entry name" value="Tscrpt_reg_AraC-type_HTH"/>
</dbReference>
<dbReference type="GO" id="GO:0003700">
    <property type="term" value="F:DNA-binding transcription factor activity"/>
    <property type="evidence" value="ECO:0007669"/>
    <property type="project" value="InterPro"/>
</dbReference>
<dbReference type="GO" id="GO:0043565">
    <property type="term" value="F:sequence-specific DNA binding"/>
    <property type="evidence" value="ECO:0007669"/>
    <property type="project" value="InterPro"/>
</dbReference>
<proteinExistence type="predicted"/>
<protein>
    <submittedName>
        <fullName evidence="5">AraC family transcriptional regulator</fullName>
    </submittedName>
</protein>
<gene>
    <name evidence="5" type="ORF">H1P_830021</name>
</gene>
<dbReference type="InterPro" id="IPR018062">
    <property type="entry name" value="HTH_AraC-typ_CS"/>
</dbReference>
<evidence type="ECO:0000256" key="3">
    <source>
        <dbReference type="ARBA" id="ARBA00023163"/>
    </source>
</evidence>
<dbReference type="PROSITE" id="PS01124">
    <property type="entry name" value="HTH_ARAC_FAMILY_2"/>
    <property type="match status" value="1"/>
</dbReference>
<keyword evidence="6" id="KW-1185">Reference proteome</keyword>
<dbReference type="PANTHER" id="PTHR46796:SF6">
    <property type="entry name" value="ARAC SUBFAMILY"/>
    <property type="match status" value="1"/>
</dbReference>
<reference evidence="5 6" key="1">
    <citation type="submission" date="2019-01" db="EMBL/GenBank/DDBJ databases">
        <authorList>
            <person name="Brito A."/>
        </authorList>
    </citation>
    <scope>NUCLEOTIDE SEQUENCE [LARGE SCALE GENOMIC DNA]</scope>
    <source>
        <strain evidence="5">1</strain>
    </source>
</reference>
<dbReference type="Gene3D" id="1.10.10.60">
    <property type="entry name" value="Homeodomain-like"/>
    <property type="match status" value="2"/>
</dbReference>
<organism evidence="5 6">
    <name type="scientific">Hyella patelloides LEGE 07179</name>
    <dbReference type="NCBI Taxonomy" id="945734"/>
    <lineage>
        <taxon>Bacteria</taxon>
        <taxon>Bacillati</taxon>
        <taxon>Cyanobacteriota</taxon>
        <taxon>Cyanophyceae</taxon>
        <taxon>Pleurocapsales</taxon>
        <taxon>Hyellaceae</taxon>
        <taxon>Hyella</taxon>
    </lineage>
</organism>
<dbReference type="OrthoDB" id="516605at2"/>
<dbReference type="Pfam" id="PF12833">
    <property type="entry name" value="HTH_18"/>
    <property type="match status" value="1"/>
</dbReference>
<accession>A0A563W4M9</accession>
<evidence type="ECO:0000256" key="2">
    <source>
        <dbReference type="ARBA" id="ARBA00023125"/>
    </source>
</evidence>
<dbReference type="SMART" id="SM00342">
    <property type="entry name" value="HTH_ARAC"/>
    <property type="match status" value="1"/>
</dbReference>
<dbReference type="SUPFAM" id="SSF46689">
    <property type="entry name" value="Homeodomain-like"/>
    <property type="match status" value="2"/>
</dbReference>
<evidence type="ECO:0000259" key="4">
    <source>
        <dbReference type="PROSITE" id="PS01124"/>
    </source>
</evidence>
<dbReference type="AlphaFoldDB" id="A0A563W4M9"/>
<keyword evidence="2" id="KW-0238">DNA-binding</keyword>
<evidence type="ECO:0000256" key="1">
    <source>
        <dbReference type="ARBA" id="ARBA00023015"/>
    </source>
</evidence>
<dbReference type="InterPro" id="IPR050204">
    <property type="entry name" value="AraC_XylS_family_regulators"/>
</dbReference>
<keyword evidence="1" id="KW-0805">Transcription regulation</keyword>